<name>A0A3R7NBP0_PENVA</name>
<keyword evidence="3" id="KW-1185">Reference proteome</keyword>
<proteinExistence type="predicted"/>
<reference evidence="2 3" key="2">
    <citation type="submission" date="2019-01" db="EMBL/GenBank/DDBJ databases">
        <title>The decoding of complex shrimp genome reveals the adaptation for benthos swimmer, frequently molting mechanism and breeding impact on genome.</title>
        <authorList>
            <person name="Sun Y."/>
            <person name="Gao Y."/>
            <person name="Yu Y."/>
        </authorList>
    </citation>
    <scope>NUCLEOTIDE SEQUENCE [LARGE SCALE GENOMIC DNA]</scope>
    <source>
        <tissue evidence="2">Muscle</tissue>
    </source>
</reference>
<dbReference type="AlphaFoldDB" id="A0A3R7NBP0"/>
<feature type="compositionally biased region" description="Acidic residues" evidence="1">
    <location>
        <begin position="192"/>
        <end position="201"/>
    </location>
</feature>
<evidence type="ECO:0000313" key="3">
    <source>
        <dbReference type="Proteomes" id="UP000283509"/>
    </source>
</evidence>
<feature type="compositionally biased region" description="Polar residues" evidence="1">
    <location>
        <begin position="149"/>
        <end position="158"/>
    </location>
</feature>
<feature type="compositionally biased region" description="Basic and acidic residues" evidence="1">
    <location>
        <begin position="202"/>
        <end position="222"/>
    </location>
</feature>
<evidence type="ECO:0000313" key="2">
    <source>
        <dbReference type="EMBL" id="ROT82782.1"/>
    </source>
</evidence>
<feature type="region of interest" description="Disordered" evidence="1">
    <location>
        <begin position="365"/>
        <end position="386"/>
    </location>
</feature>
<feature type="compositionally biased region" description="Acidic residues" evidence="1">
    <location>
        <begin position="365"/>
        <end position="375"/>
    </location>
</feature>
<organism evidence="2 3">
    <name type="scientific">Penaeus vannamei</name>
    <name type="common">Whiteleg shrimp</name>
    <name type="synonym">Litopenaeus vannamei</name>
    <dbReference type="NCBI Taxonomy" id="6689"/>
    <lineage>
        <taxon>Eukaryota</taxon>
        <taxon>Metazoa</taxon>
        <taxon>Ecdysozoa</taxon>
        <taxon>Arthropoda</taxon>
        <taxon>Crustacea</taxon>
        <taxon>Multicrustacea</taxon>
        <taxon>Malacostraca</taxon>
        <taxon>Eumalacostraca</taxon>
        <taxon>Eucarida</taxon>
        <taxon>Decapoda</taxon>
        <taxon>Dendrobranchiata</taxon>
        <taxon>Penaeoidea</taxon>
        <taxon>Penaeidae</taxon>
        <taxon>Penaeus</taxon>
    </lineage>
</organism>
<accession>A0A3R7NBP0</accession>
<comment type="caution">
    <text evidence="2">The sequence shown here is derived from an EMBL/GenBank/DDBJ whole genome shotgun (WGS) entry which is preliminary data.</text>
</comment>
<protein>
    <submittedName>
        <fullName evidence="2">Uncharacterized protein</fullName>
    </submittedName>
</protein>
<reference evidence="2 3" key="1">
    <citation type="submission" date="2018-04" db="EMBL/GenBank/DDBJ databases">
        <authorList>
            <person name="Zhang X."/>
            <person name="Yuan J."/>
            <person name="Li F."/>
            <person name="Xiang J."/>
        </authorList>
    </citation>
    <scope>NUCLEOTIDE SEQUENCE [LARGE SCALE GENOMIC DNA]</scope>
    <source>
        <tissue evidence="2">Muscle</tissue>
    </source>
</reference>
<gene>
    <name evidence="2" type="ORF">C7M84_024026</name>
</gene>
<feature type="region of interest" description="Disordered" evidence="1">
    <location>
        <begin position="444"/>
        <end position="512"/>
    </location>
</feature>
<feature type="compositionally biased region" description="Acidic residues" evidence="1">
    <location>
        <begin position="674"/>
        <end position="684"/>
    </location>
</feature>
<dbReference type="EMBL" id="QCYY01000775">
    <property type="protein sequence ID" value="ROT82782.1"/>
    <property type="molecule type" value="Genomic_DNA"/>
</dbReference>
<evidence type="ECO:0000256" key="1">
    <source>
        <dbReference type="SAM" id="MobiDB-lite"/>
    </source>
</evidence>
<feature type="region of interest" description="Disordered" evidence="1">
    <location>
        <begin position="541"/>
        <end position="596"/>
    </location>
</feature>
<feature type="compositionally biased region" description="Low complexity" evidence="1">
    <location>
        <begin position="466"/>
        <end position="475"/>
    </location>
</feature>
<sequence>MVWVDVPRTPKSPDIPAELGRVHQDAMFEKSVVVPPVRTNENGNANVDRIQKDINHNRATEIPRTFDLSDSEIEKKIVSLHHQLRDVRGEFMSPKSVDSGDLVPENERCSSRSDSLTEGTGGGGEGGTDNSSCHGNPQRILELRRDGDNLNQRKSSTEGGLDNYPRLCVVDNATAAARDDHEGGRDAVLSDFPEDGSEDDVEGHFYDPGRYRRDTSSDRGSEASDLTEVTSECSGETLLLGASSSLSDRFADLLSLSDSEQCNEDELGVESSERLGSRHLDLDHSVLKARVRTTFSPTQDGFSFALEDLSPLRDDLTSDPRGLSLMLANLQADRRSGLWQEPDEDWSPTLEGLSPITLEELSSPELEDTLEEASSLDDPTGSDAEEPQEYLLLPLGSCEERRGRSGGLLASCQVPESVAEVPEAVLNALADSCCSSPLRRRPLPTAASGLSPGSQCPRRRPKSPARDASSAAGSPRPRRSHPPSHNLRITCETPRSPDSGLGSSEPLREEEEALGPKFFADLCRVWPDIIVRLAHDITLESPSVEDAPDPPDPPSQAMDGGRRPSIAVAEAEEALPDSPRAPGSPRAHSGRKCCSDEDPCCPQLMAEHAVAAAACGSPKRLPPQGSAAPAGPCLSAGLQPMSCPSPICGSPAPRRPRAPPPGGSSGPSSYESVDSSDGDADDLEGAVRPLAWDQRPGERKRRKLPEIPKNKKCEYSEASISGGAFRRGIPGRAGEFAPKTQRLPRLRYGRRRCSRSLNKEAKLRKVWSNRCEYCGKKGGESPREKMGLRKTGSRRTALRRHELAKLRRGIGPLLRMPGGGSSWIIENGASSAGSVSLPSRHAGLLTTLLNRMFFSRWEGMLLPEGTSRA</sequence>
<dbReference type="Proteomes" id="UP000283509">
    <property type="component" value="Unassembled WGS sequence"/>
</dbReference>
<feature type="region of interest" description="Disordered" evidence="1">
    <location>
        <begin position="645"/>
        <end position="705"/>
    </location>
</feature>
<feature type="region of interest" description="Disordered" evidence="1">
    <location>
        <begin position="91"/>
        <end position="230"/>
    </location>
</feature>